<feature type="compositionally biased region" description="Polar residues" evidence="1">
    <location>
        <begin position="259"/>
        <end position="269"/>
    </location>
</feature>
<dbReference type="Gene3D" id="6.10.140.1020">
    <property type="match status" value="1"/>
</dbReference>
<sequence>MASQDPPAPRANAPSRTTSSNASTPLLMPSSPPTPPQHSSTKRAPLAEATAHNIGQAHTPRKRLKPDTGSAVGTATATATAAQTPTPSRSGRPYARPSPASSKSSLFKPFKSPLVRGKGAPSDPSSSSSSLAPAPVKAFTTKPSSSRSTIYPASPTKPLASPGRGRGALLTPRKRSERAELEDQLRRLRQADKIIRDRSLDTLPHLIEKWREAGKMAAQDLWNLTGAAEAGQESFSIRPGAYDVEERGRHDDEGADAIGTSSWRRQNADSPPPSPRTAFLIRRSMSEGTREQCAALRGEDDDSLPRSSLSSSPLPPPESFALSASSRRPNASSGGGVTSQRAGSDRHQHDDGDDDVTKGIEQKWNVGRMLDLIGVDKTLLRWNTNEEEFE</sequence>
<feature type="compositionally biased region" description="Basic and acidic residues" evidence="1">
    <location>
        <begin position="343"/>
        <end position="361"/>
    </location>
</feature>
<evidence type="ECO:0000313" key="2">
    <source>
        <dbReference type="EMBL" id="EPQ25997.1"/>
    </source>
</evidence>
<reference evidence="2 3" key="1">
    <citation type="journal article" date="2013" name="Plant Cell">
        <title>The transition from a phytopathogenic smut ancestor to an anamorphic biocontrol agent deciphered by comparative whole-genome analysis.</title>
        <authorList>
            <person name="Lefebvre F."/>
            <person name="Joly D.L."/>
            <person name="Labbe C."/>
            <person name="Teichmann B."/>
            <person name="Linning R."/>
            <person name="Belzile F."/>
            <person name="Bakkeren G."/>
            <person name="Belanger R.R."/>
        </authorList>
    </citation>
    <scope>NUCLEOTIDE SEQUENCE [LARGE SCALE GENOMIC DNA]</scope>
    <source>
        <strain evidence="2 3">PF-1</strain>
    </source>
</reference>
<accession>A0A061H0U4</accession>
<dbReference type="OrthoDB" id="2548576at2759"/>
<dbReference type="EMBL" id="KE361648">
    <property type="protein sequence ID" value="EPQ25997.1"/>
    <property type="molecule type" value="Genomic_DNA"/>
</dbReference>
<proteinExistence type="predicted"/>
<evidence type="ECO:0000313" key="3">
    <source>
        <dbReference type="Proteomes" id="UP000053664"/>
    </source>
</evidence>
<dbReference type="HOGENOM" id="CLU_797332_0_0_1"/>
<dbReference type="AlphaFoldDB" id="A0A061H0U4"/>
<feature type="compositionally biased region" description="Low complexity" evidence="1">
    <location>
        <begin position="68"/>
        <end position="135"/>
    </location>
</feature>
<feature type="region of interest" description="Disordered" evidence="1">
    <location>
        <begin position="1"/>
        <end position="182"/>
    </location>
</feature>
<dbReference type="RefSeq" id="XP_007882184.1">
    <property type="nucleotide sequence ID" value="XM_007883993.1"/>
</dbReference>
<dbReference type="KEGG" id="pfp:PFL1_06452"/>
<dbReference type="GeneID" id="19320528"/>
<dbReference type="Proteomes" id="UP000053664">
    <property type="component" value="Unassembled WGS sequence"/>
</dbReference>
<name>A0A061H0U4_9BASI</name>
<evidence type="ECO:0000256" key="1">
    <source>
        <dbReference type="SAM" id="MobiDB-lite"/>
    </source>
</evidence>
<feature type="compositionally biased region" description="Polar residues" evidence="1">
    <location>
        <begin position="141"/>
        <end position="151"/>
    </location>
</feature>
<feature type="compositionally biased region" description="Polar residues" evidence="1">
    <location>
        <begin position="327"/>
        <end position="342"/>
    </location>
</feature>
<feature type="region of interest" description="Disordered" evidence="1">
    <location>
        <begin position="246"/>
        <end position="361"/>
    </location>
</feature>
<organism evidence="2 3">
    <name type="scientific">Pseudozyma flocculosa PF-1</name>
    <dbReference type="NCBI Taxonomy" id="1277687"/>
    <lineage>
        <taxon>Eukaryota</taxon>
        <taxon>Fungi</taxon>
        <taxon>Dikarya</taxon>
        <taxon>Basidiomycota</taxon>
        <taxon>Ustilaginomycotina</taxon>
        <taxon>Ustilaginomycetes</taxon>
        <taxon>Ustilaginales</taxon>
        <taxon>Ustilaginaceae</taxon>
        <taxon>Pseudozyma</taxon>
    </lineage>
</organism>
<gene>
    <name evidence="2" type="ORF">PFL1_06452</name>
</gene>
<protein>
    <submittedName>
        <fullName evidence="2">Uncharacterized protein</fullName>
    </submittedName>
</protein>